<name>A0A0A9DRB0_ARUDO</name>
<proteinExistence type="predicted"/>
<sequence length="94" mass="10332">MLAPSYQPSFIPSVVMPKASETAAATIRMISVKSLQASHTKAIKFLPFLRGYVFDPNAFRRAVKSEPSPLTPFSVSVFSIFATPEIPPCCRRAE</sequence>
<dbReference type="AlphaFoldDB" id="A0A0A9DRB0"/>
<dbReference type="EMBL" id="GBRH01208667">
    <property type="protein sequence ID" value="JAD89228.1"/>
    <property type="molecule type" value="Transcribed_RNA"/>
</dbReference>
<protein>
    <submittedName>
        <fullName evidence="1">Uncharacterized protein</fullName>
    </submittedName>
</protein>
<reference evidence="1" key="2">
    <citation type="journal article" date="2015" name="Data Brief">
        <title>Shoot transcriptome of the giant reed, Arundo donax.</title>
        <authorList>
            <person name="Barrero R.A."/>
            <person name="Guerrero F.D."/>
            <person name="Moolhuijzen P."/>
            <person name="Goolsby J.A."/>
            <person name="Tidwell J."/>
            <person name="Bellgard S.E."/>
            <person name="Bellgard M.I."/>
        </authorList>
    </citation>
    <scope>NUCLEOTIDE SEQUENCE</scope>
    <source>
        <tissue evidence="1">Shoot tissue taken approximately 20 cm above the soil surface</tissue>
    </source>
</reference>
<accession>A0A0A9DRB0</accession>
<evidence type="ECO:0000313" key="1">
    <source>
        <dbReference type="EMBL" id="JAD89228.1"/>
    </source>
</evidence>
<reference evidence="1" key="1">
    <citation type="submission" date="2014-09" db="EMBL/GenBank/DDBJ databases">
        <authorList>
            <person name="Magalhaes I.L.F."/>
            <person name="Oliveira U."/>
            <person name="Santos F.R."/>
            <person name="Vidigal T.H.D.A."/>
            <person name="Brescovit A.D."/>
            <person name="Santos A.J."/>
        </authorList>
    </citation>
    <scope>NUCLEOTIDE SEQUENCE</scope>
    <source>
        <tissue evidence="1">Shoot tissue taken approximately 20 cm above the soil surface</tissue>
    </source>
</reference>
<organism evidence="1">
    <name type="scientific">Arundo donax</name>
    <name type="common">Giant reed</name>
    <name type="synonym">Donax arundinaceus</name>
    <dbReference type="NCBI Taxonomy" id="35708"/>
    <lineage>
        <taxon>Eukaryota</taxon>
        <taxon>Viridiplantae</taxon>
        <taxon>Streptophyta</taxon>
        <taxon>Embryophyta</taxon>
        <taxon>Tracheophyta</taxon>
        <taxon>Spermatophyta</taxon>
        <taxon>Magnoliopsida</taxon>
        <taxon>Liliopsida</taxon>
        <taxon>Poales</taxon>
        <taxon>Poaceae</taxon>
        <taxon>PACMAD clade</taxon>
        <taxon>Arundinoideae</taxon>
        <taxon>Arundineae</taxon>
        <taxon>Arundo</taxon>
    </lineage>
</organism>